<protein>
    <recommendedName>
        <fullName evidence="7">HAMP domain-containing protein</fullName>
    </recommendedName>
</protein>
<dbReference type="SMART" id="SM00304">
    <property type="entry name" value="HAMP"/>
    <property type="match status" value="1"/>
</dbReference>
<reference evidence="8 9" key="1">
    <citation type="journal article" date="2009" name="Int. J. Syst. Evol. Microbiol.">
        <title>Paenibacillus contaminans sp. nov., isolated from a contaminated laboratory plate.</title>
        <authorList>
            <person name="Chou J.H."/>
            <person name="Lee J.H."/>
            <person name="Lin M.C."/>
            <person name="Chang P.S."/>
            <person name="Arun A.B."/>
            <person name="Young C.C."/>
            <person name="Chen W.M."/>
        </authorList>
    </citation>
    <scope>NUCLEOTIDE SEQUENCE [LARGE SCALE GENOMIC DNA]</scope>
    <source>
        <strain evidence="8 9">CKOBP-6</strain>
    </source>
</reference>
<dbReference type="InterPro" id="IPR010559">
    <property type="entry name" value="Sig_transdc_His_kin_internal"/>
</dbReference>
<keyword evidence="6" id="KW-1133">Transmembrane helix</keyword>
<dbReference type="Gene3D" id="3.30.565.10">
    <property type="entry name" value="Histidine kinase-like ATPase, C-terminal domain"/>
    <property type="match status" value="1"/>
</dbReference>
<dbReference type="SUPFAM" id="SSF55874">
    <property type="entry name" value="ATPase domain of HSP90 chaperone/DNA topoisomerase II/histidine kinase"/>
    <property type="match status" value="1"/>
</dbReference>
<dbReference type="Pfam" id="PF06580">
    <property type="entry name" value="His_kinase"/>
    <property type="match status" value="1"/>
</dbReference>
<comment type="caution">
    <text evidence="8">The sequence shown here is derived from an EMBL/GenBank/DDBJ whole genome shotgun (WGS) entry which is preliminary data.</text>
</comment>
<dbReference type="GO" id="GO:0005886">
    <property type="term" value="C:plasma membrane"/>
    <property type="evidence" value="ECO:0007669"/>
    <property type="project" value="UniProtKB-SubCell"/>
</dbReference>
<dbReference type="AlphaFoldDB" id="A0A329MUQ7"/>
<proteinExistence type="predicted"/>
<evidence type="ECO:0000256" key="6">
    <source>
        <dbReference type="SAM" id="Phobius"/>
    </source>
</evidence>
<accession>A0A329MUQ7</accession>
<keyword evidence="4" id="KW-0808">Transferase</keyword>
<dbReference type="PROSITE" id="PS50885">
    <property type="entry name" value="HAMP"/>
    <property type="match status" value="1"/>
</dbReference>
<dbReference type="GO" id="GO:0000155">
    <property type="term" value="F:phosphorelay sensor kinase activity"/>
    <property type="evidence" value="ECO:0007669"/>
    <property type="project" value="InterPro"/>
</dbReference>
<dbReference type="InterPro" id="IPR003660">
    <property type="entry name" value="HAMP_dom"/>
</dbReference>
<keyword evidence="5 6" id="KW-0472">Membrane</keyword>
<organism evidence="8 9">
    <name type="scientific">Paenibacillus contaminans</name>
    <dbReference type="NCBI Taxonomy" id="450362"/>
    <lineage>
        <taxon>Bacteria</taxon>
        <taxon>Bacillati</taxon>
        <taxon>Bacillota</taxon>
        <taxon>Bacilli</taxon>
        <taxon>Bacillales</taxon>
        <taxon>Paenibacillaceae</taxon>
        <taxon>Paenibacillus</taxon>
    </lineage>
</organism>
<dbReference type="InterPro" id="IPR050640">
    <property type="entry name" value="Bact_2-comp_sensor_kinase"/>
</dbReference>
<evidence type="ECO:0000313" key="8">
    <source>
        <dbReference type="EMBL" id="RAV23038.1"/>
    </source>
</evidence>
<dbReference type="Gene3D" id="6.10.340.10">
    <property type="match status" value="1"/>
</dbReference>
<keyword evidence="6" id="KW-0812">Transmembrane</keyword>
<dbReference type="InterPro" id="IPR036890">
    <property type="entry name" value="HATPase_C_sf"/>
</dbReference>
<dbReference type="CDD" id="cd06225">
    <property type="entry name" value="HAMP"/>
    <property type="match status" value="1"/>
</dbReference>
<dbReference type="PANTHER" id="PTHR34220">
    <property type="entry name" value="SENSOR HISTIDINE KINASE YPDA"/>
    <property type="match status" value="1"/>
</dbReference>
<feature type="domain" description="HAMP" evidence="7">
    <location>
        <begin position="310"/>
        <end position="362"/>
    </location>
</feature>
<feature type="transmembrane region" description="Helical" evidence="6">
    <location>
        <begin position="289"/>
        <end position="312"/>
    </location>
</feature>
<comment type="subcellular location">
    <subcellularLocation>
        <location evidence="1">Cell membrane</location>
        <topology evidence="1">Multi-pass membrane protein</topology>
    </subcellularLocation>
</comment>
<feature type="transmembrane region" description="Helical" evidence="6">
    <location>
        <begin position="14"/>
        <end position="35"/>
    </location>
</feature>
<evidence type="ECO:0000256" key="1">
    <source>
        <dbReference type="ARBA" id="ARBA00004651"/>
    </source>
</evidence>
<evidence type="ECO:0000256" key="4">
    <source>
        <dbReference type="ARBA" id="ARBA00022679"/>
    </source>
</evidence>
<keyword evidence="3" id="KW-0597">Phosphoprotein</keyword>
<gene>
    <name evidence="8" type="ORF">DQG23_02220</name>
</gene>
<keyword evidence="2" id="KW-1003">Cell membrane</keyword>
<dbReference type="Pfam" id="PF00672">
    <property type="entry name" value="HAMP"/>
    <property type="match status" value="1"/>
</dbReference>
<sequence>MIFEKISRLCRNSILNKVIFAFLLVMTPLYVLSLLMNKEGTRSVRDEITKSVTASIHFYLNAFETEISRTRGLQQELLVNKDLIKLSALGNQMTPYDKSQAILRVLDQMNLVQRTGVYIESINIYIPLINRTLTTGLPLVPLSEEDFIVLYQTSAASTSPVIQWKEGVLSTVVNPSPLLPGHKLPQYLISVNYSIGKVEQSLLQFMNYDQGGAMIVHPDWHIAKLKNMESQNLPLMIQSVEESGDLEHVTSWDNKFISVSQKSNKLDAVMAVFVPEQEIFGPLVMRRNWFWMLGGLSVCIIMFFSLGIYRMVHSPLIVLVRSFRRVEKGELDVLIDDSRKDEFHYLYMQFNAMVRQLKFTLREVYEQRILAQRAKLKLLQSQINPHFLYNSFFILNEMVRKHNDEQLDMFTGQLGKYFQYITRSATDHVTLETEVEHVRAYTSIQGIRFSKRVQVHFGEMPDSFKTILVPRMILQPIVENAFHHSLDQKVKNGHLYIHFVENEGEVEIIVEDNGDVLDDDLLLRLQRQVLSFNDEMESTGLFNVHRRLQLMFGEASGIKLTKSRYGGLAVTIMIASGGGRRV</sequence>
<dbReference type="SUPFAM" id="SSF158472">
    <property type="entry name" value="HAMP domain-like"/>
    <property type="match status" value="1"/>
</dbReference>
<evidence type="ECO:0000259" key="7">
    <source>
        <dbReference type="PROSITE" id="PS50885"/>
    </source>
</evidence>
<evidence type="ECO:0000256" key="3">
    <source>
        <dbReference type="ARBA" id="ARBA00022553"/>
    </source>
</evidence>
<evidence type="ECO:0000313" key="9">
    <source>
        <dbReference type="Proteomes" id="UP000250369"/>
    </source>
</evidence>
<name>A0A329MUQ7_9BACL</name>
<dbReference type="PANTHER" id="PTHR34220:SF7">
    <property type="entry name" value="SENSOR HISTIDINE KINASE YPDA"/>
    <property type="match status" value="1"/>
</dbReference>
<keyword evidence="9" id="KW-1185">Reference proteome</keyword>
<evidence type="ECO:0000256" key="2">
    <source>
        <dbReference type="ARBA" id="ARBA00022475"/>
    </source>
</evidence>
<evidence type="ECO:0000256" key="5">
    <source>
        <dbReference type="ARBA" id="ARBA00023136"/>
    </source>
</evidence>
<dbReference type="Proteomes" id="UP000250369">
    <property type="component" value="Unassembled WGS sequence"/>
</dbReference>
<dbReference type="EMBL" id="QMFB01000001">
    <property type="protein sequence ID" value="RAV23038.1"/>
    <property type="molecule type" value="Genomic_DNA"/>
</dbReference>